<dbReference type="STRING" id="1235802.C823_00286"/>
<reference evidence="3 4" key="1">
    <citation type="journal article" date="2014" name="Genome Announc.">
        <title>Draft genome sequences of the altered schaedler flora, a defined bacterial community from gnotobiotic mice.</title>
        <authorList>
            <person name="Wannemuehler M.J."/>
            <person name="Overstreet A.M."/>
            <person name="Ward D.V."/>
            <person name="Phillips G.J."/>
        </authorList>
    </citation>
    <scope>NUCLEOTIDE SEQUENCE [LARGE SCALE GENOMIC DNA]</scope>
    <source>
        <strain evidence="3 4">ASF492</strain>
    </source>
</reference>
<gene>
    <name evidence="3" type="ORF">C823_00286</name>
</gene>
<dbReference type="InterPro" id="IPR051047">
    <property type="entry name" value="AccD/PCCB"/>
</dbReference>
<sequence length="478" mass="50810">MSNKKDNSAMQRIAKLVDENSFMEIGSLVTARSTDFNLAQTDTPSDGVITGHGLIDGNLVFVYSQDASVLGGTVGEMHAKKIAGVYDMAVKMGAPVIGLIDCAGIRLQESVDALEAFGTIYASQATASGVVPQISAVFGTCGGGLAVVPALSDFAYVQADKAKMFINSPNAIDGNRIDKCDTSSAAFQSAETGTIDGIGTEDEILANIRQLVCVLPANNAEGGRVDECTDDLNRTCQSLDTMKGDPRFVLREISDNHVFVEAKADYAKELTAGFIKLNGMTVGAVANCTEIYDAEGKKTESFDAALSARGCNKAAEFITFCDAFDIPVISFTNAQGFRATMCSEKNLAKAVGHLTSAFANATVPKVNLIMDKAYGSAYTVMNSKSLGADLVYAWPDAKTGMMDAKLAAKIMYADEPASVIEEKAAEYEALQGSVQAAAARGYVDRIIDYSGTRKYLIAAVEMLYTKRVDQPNRKHGTK</sequence>
<keyword evidence="4" id="KW-1185">Reference proteome</keyword>
<dbReference type="PROSITE" id="PS50989">
    <property type="entry name" value="COA_CT_CTER"/>
    <property type="match status" value="1"/>
</dbReference>
<name>N2B8I8_9FIRM</name>
<dbReference type="HOGENOM" id="CLU_018822_6_2_9"/>
<dbReference type="PANTHER" id="PTHR43842">
    <property type="entry name" value="PROPIONYL-COA CARBOXYLASE BETA CHAIN"/>
    <property type="match status" value="1"/>
</dbReference>
<feature type="domain" description="CoA carboxyltransferase C-terminal" evidence="2">
    <location>
        <begin position="231"/>
        <end position="470"/>
    </location>
</feature>
<dbReference type="eggNOG" id="COG4799">
    <property type="taxonomic scope" value="Bacteria"/>
</dbReference>
<dbReference type="PATRIC" id="fig|1235802.3.peg.299"/>
<dbReference type="AlphaFoldDB" id="N2B8I8"/>
<dbReference type="PANTHER" id="PTHR43842:SF2">
    <property type="entry name" value="PROPIONYL-COA CARBOXYLASE BETA CHAIN, MITOCHONDRIAL"/>
    <property type="match status" value="1"/>
</dbReference>
<dbReference type="OrthoDB" id="9803706at2"/>
<dbReference type="InterPro" id="IPR011763">
    <property type="entry name" value="COA_CT_C"/>
</dbReference>
<organism evidence="3 4">
    <name type="scientific">Eubacterium plexicaudatum ASF492</name>
    <dbReference type="NCBI Taxonomy" id="1235802"/>
    <lineage>
        <taxon>Bacteria</taxon>
        <taxon>Bacillati</taxon>
        <taxon>Bacillota</taxon>
        <taxon>Clostridia</taxon>
        <taxon>Eubacteriales</taxon>
        <taxon>Eubacteriaceae</taxon>
        <taxon>Eubacterium</taxon>
    </lineage>
</organism>
<dbReference type="PROSITE" id="PS50980">
    <property type="entry name" value="COA_CT_NTER"/>
    <property type="match status" value="1"/>
</dbReference>
<protein>
    <recommendedName>
        <fullName evidence="5">Carboxyl transferase</fullName>
    </recommendedName>
</protein>
<dbReference type="EMBL" id="AQFT01000009">
    <property type="protein sequence ID" value="EMZ37962.1"/>
    <property type="molecule type" value="Genomic_DNA"/>
</dbReference>
<dbReference type="GO" id="GO:0004658">
    <property type="term" value="F:propionyl-CoA carboxylase activity"/>
    <property type="evidence" value="ECO:0007669"/>
    <property type="project" value="TreeGrafter"/>
</dbReference>
<evidence type="ECO:0000313" key="4">
    <source>
        <dbReference type="Proteomes" id="UP000012589"/>
    </source>
</evidence>
<dbReference type="Gene3D" id="3.90.226.10">
    <property type="entry name" value="2-enoyl-CoA Hydratase, Chain A, domain 1"/>
    <property type="match status" value="2"/>
</dbReference>
<accession>N2B8I8</accession>
<dbReference type="InterPro" id="IPR011762">
    <property type="entry name" value="COA_CT_N"/>
</dbReference>
<dbReference type="InterPro" id="IPR034733">
    <property type="entry name" value="AcCoA_carboxyl_beta"/>
</dbReference>
<evidence type="ECO:0008006" key="5">
    <source>
        <dbReference type="Google" id="ProtNLM"/>
    </source>
</evidence>
<dbReference type="Pfam" id="PF01039">
    <property type="entry name" value="Carboxyl_trans"/>
    <property type="match status" value="1"/>
</dbReference>
<feature type="domain" description="CoA carboxyltransferase N-terminal" evidence="1">
    <location>
        <begin position="1"/>
        <end position="234"/>
    </location>
</feature>
<evidence type="ECO:0000259" key="2">
    <source>
        <dbReference type="PROSITE" id="PS50989"/>
    </source>
</evidence>
<evidence type="ECO:0000313" key="3">
    <source>
        <dbReference type="EMBL" id="EMZ37962.1"/>
    </source>
</evidence>
<proteinExistence type="predicted"/>
<dbReference type="InterPro" id="IPR029045">
    <property type="entry name" value="ClpP/crotonase-like_dom_sf"/>
</dbReference>
<evidence type="ECO:0000259" key="1">
    <source>
        <dbReference type="PROSITE" id="PS50980"/>
    </source>
</evidence>
<dbReference type="SUPFAM" id="SSF52096">
    <property type="entry name" value="ClpP/crotonase"/>
    <property type="match status" value="2"/>
</dbReference>
<dbReference type="Proteomes" id="UP000012589">
    <property type="component" value="Unassembled WGS sequence"/>
</dbReference>
<comment type="caution">
    <text evidence="3">The sequence shown here is derived from an EMBL/GenBank/DDBJ whole genome shotgun (WGS) entry which is preliminary data.</text>
</comment>